<evidence type="ECO:0000313" key="1">
    <source>
        <dbReference type="EMBL" id="KAJ3053673.1"/>
    </source>
</evidence>
<protein>
    <submittedName>
        <fullName evidence="1">Uncharacterized protein</fullName>
    </submittedName>
</protein>
<dbReference type="EMBL" id="JADGJD010000188">
    <property type="protein sequence ID" value="KAJ3053673.1"/>
    <property type="molecule type" value="Genomic_DNA"/>
</dbReference>
<organism evidence="1 2">
    <name type="scientific">Rhizophlyctis rosea</name>
    <dbReference type="NCBI Taxonomy" id="64517"/>
    <lineage>
        <taxon>Eukaryota</taxon>
        <taxon>Fungi</taxon>
        <taxon>Fungi incertae sedis</taxon>
        <taxon>Chytridiomycota</taxon>
        <taxon>Chytridiomycota incertae sedis</taxon>
        <taxon>Chytridiomycetes</taxon>
        <taxon>Rhizophlyctidales</taxon>
        <taxon>Rhizophlyctidaceae</taxon>
        <taxon>Rhizophlyctis</taxon>
    </lineage>
</organism>
<dbReference type="AlphaFoldDB" id="A0AAD5SFV7"/>
<accession>A0AAD5SFV7</accession>
<reference evidence="1" key="1">
    <citation type="submission" date="2020-05" db="EMBL/GenBank/DDBJ databases">
        <title>Phylogenomic resolution of chytrid fungi.</title>
        <authorList>
            <person name="Stajich J.E."/>
            <person name="Amses K."/>
            <person name="Simmons R."/>
            <person name="Seto K."/>
            <person name="Myers J."/>
            <person name="Bonds A."/>
            <person name="Quandt C.A."/>
            <person name="Barry K."/>
            <person name="Liu P."/>
            <person name="Grigoriev I."/>
            <person name="Longcore J.E."/>
            <person name="James T.Y."/>
        </authorList>
    </citation>
    <scope>NUCLEOTIDE SEQUENCE</scope>
    <source>
        <strain evidence="1">JEL0318</strain>
    </source>
</reference>
<dbReference type="Proteomes" id="UP001212841">
    <property type="component" value="Unassembled WGS sequence"/>
</dbReference>
<keyword evidence="2" id="KW-1185">Reference proteome</keyword>
<proteinExistence type="predicted"/>
<comment type="caution">
    <text evidence="1">The sequence shown here is derived from an EMBL/GenBank/DDBJ whole genome shotgun (WGS) entry which is preliminary data.</text>
</comment>
<evidence type="ECO:0000313" key="2">
    <source>
        <dbReference type="Proteomes" id="UP001212841"/>
    </source>
</evidence>
<name>A0AAD5SFV7_9FUNG</name>
<sequence>MLQHSKQNRTTFDRIASDMGAILFPWSLSTRNKRDTAKITYRMLEVFLFELDKLLEGYEFRDVKDYSAFRPYGTPLPGPRTYGRRSMIPKPPTAVKSLHAPNADSAVEIAKTTVQNELMAERRGAEWEEWVREEVERRREDALWRQCVG</sequence>
<gene>
    <name evidence="1" type="ORF">HK097_003650</name>
</gene>